<sequence length="151" mass="17161">MGILAFIPIYFSEYIHSFIFIMASGTISGFSLVSFSIFVNKGWKGFRGKNGLPMRIIFGGIGVAVLIMSHFFWVDFLNYITKNYSTLEGVPSEVEYFPPSGKTGESFFVTVEGVRLPLTPVPNVSEEEAEGRYFVIKYFPYSQWIVDYKIE</sequence>
<protein>
    <submittedName>
        <fullName evidence="2">Uncharacterized protein</fullName>
    </submittedName>
</protein>
<accession>A0A4Y8IEI5</accession>
<evidence type="ECO:0000313" key="2">
    <source>
        <dbReference type="EMBL" id="TFB13481.1"/>
    </source>
</evidence>
<feature type="transmembrane region" description="Helical" evidence="1">
    <location>
        <begin position="14"/>
        <end position="40"/>
    </location>
</feature>
<feature type="transmembrane region" description="Helical" evidence="1">
    <location>
        <begin position="52"/>
        <end position="73"/>
    </location>
</feature>
<keyword evidence="1" id="KW-0812">Transmembrane</keyword>
<gene>
    <name evidence="2" type="ORF">E3U55_16035</name>
</gene>
<keyword evidence="1" id="KW-1133">Transmembrane helix</keyword>
<organism evidence="2 3">
    <name type="scientific">Filobacillus milosensis</name>
    <dbReference type="NCBI Taxonomy" id="94137"/>
    <lineage>
        <taxon>Bacteria</taxon>
        <taxon>Bacillati</taxon>
        <taxon>Bacillota</taxon>
        <taxon>Bacilli</taxon>
        <taxon>Bacillales</taxon>
        <taxon>Bacillaceae</taxon>
        <taxon>Filobacillus</taxon>
    </lineage>
</organism>
<dbReference type="AlphaFoldDB" id="A0A4Y8IEI5"/>
<keyword evidence="1" id="KW-0472">Membrane</keyword>
<dbReference type="EMBL" id="SOPW01000025">
    <property type="protein sequence ID" value="TFB13481.1"/>
    <property type="molecule type" value="Genomic_DNA"/>
</dbReference>
<dbReference type="OrthoDB" id="2845455at2"/>
<name>A0A4Y8IEI5_9BACI</name>
<proteinExistence type="predicted"/>
<dbReference type="Proteomes" id="UP000297975">
    <property type="component" value="Unassembled WGS sequence"/>
</dbReference>
<keyword evidence="3" id="KW-1185">Reference proteome</keyword>
<evidence type="ECO:0000256" key="1">
    <source>
        <dbReference type="SAM" id="Phobius"/>
    </source>
</evidence>
<reference evidence="2 3" key="1">
    <citation type="submission" date="2019-03" db="EMBL/GenBank/DDBJ databases">
        <authorList>
            <person name="He R.-H."/>
        </authorList>
    </citation>
    <scope>NUCLEOTIDE SEQUENCE [LARGE SCALE GENOMIC DNA]</scope>
    <source>
        <strain evidence="3">SH 714</strain>
    </source>
</reference>
<comment type="caution">
    <text evidence="2">The sequence shown here is derived from an EMBL/GenBank/DDBJ whole genome shotgun (WGS) entry which is preliminary data.</text>
</comment>
<evidence type="ECO:0000313" key="3">
    <source>
        <dbReference type="Proteomes" id="UP000297975"/>
    </source>
</evidence>